<name>A0A0X3P5Q4_SCHSO</name>
<feature type="non-terminal residue" evidence="1">
    <location>
        <position position="1"/>
    </location>
</feature>
<accession>A0A0X3P5Q4</accession>
<sequence>RREAYVDKVDPTTTMDTGMATSGLFAVISQLHTVSSSSCNKGLFAKTRESAIVISDLSAIVSQSPPTLSFDNLDLNPVSWFVFKSVFVSIYIVNIEYHLGNHFCISSWSLCGCLRGL</sequence>
<protein>
    <submittedName>
        <fullName evidence="1">Uncharacterized protein</fullName>
    </submittedName>
</protein>
<reference evidence="1" key="1">
    <citation type="submission" date="2016-01" db="EMBL/GenBank/DDBJ databases">
        <title>Reference transcriptome for the parasite Schistocephalus solidus: insights into the molecular evolution of parasitism.</title>
        <authorList>
            <person name="Hebert F.O."/>
            <person name="Grambauer S."/>
            <person name="Barber I."/>
            <person name="Landry C.R."/>
            <person name="Aubin-Horth N."/>
        </authorList>
    </citation>
    <scope>NUCLEOTIDE SEQUENCE</scope>
</reference>
<evidence type="ECO:0000313" key="1">
    <source>
        <dbReference type="EMBL" id="JAP47304.1"/>
    </source>
</evidence>
<organism evidence="1">
    <name type="scientific">Schistocephalus solidus</name>
    <name type="common">Tapeworm</name>
    <dbReference type="NCBI Taxonomy" id="70667"/>
    <lineage>
        <taxon>Eukaryota</taxon>
        <taxon>Metazoa</taxon>
        <taxon>Spiralia</taxon>
        <taxon>Lophotrochozoa</taxon>
        <taxon>Platyhelminthes</taxon>
        <taxon>Cestoda</taxon>
        <taxon>Eucestoda</taxon>
        <taxon>Diphyllobothriidea</taxon>
        <taxon>Diphyllobothriidae</taxon>
        <taxon>Schistocephalus</taxon>
    </lineage>
</organism>
<proteinExistence type="predicted"/>
<dbReference type="AlphaFoldDB" id="A0A0X3P5Q4"/>
<gene>
    <name evidence="1" type="ORF">TR114600</name>
</gene>
<dbReference type="EMBL" id="GEEE01015921">
    <property type="protein sequence ID" value="JAP47304.1"/>
    <property type="molecule type" value="Transcribed_RNA"/>
</dbReference>